<feature type="transmembrane region" description="Helical" evidence="6">
    <location>
        <begin position="395"/>
        <end position="413"/>
    </location>
</feature>
<dbReference type="EMBL" id="CASHTH010002122">
    <property type="protein sequence ID" value="CAI8025122.1"/>
    <property type="molecule type" value="Genomic_DNA"/>
</dbReference>
<evidence type="ECO:0000256" key="4">
    <source>
        <dbReference type="ARBA" id="ARBA00023136"/>
    </source>
</evidence>
<keyword evidence="2 6" id="KW-0812">Transmembrane</keyword>
<gene>
    <name evidence="8" type="ORF">GBAR_LOCUS14546</name>
</gene>
<comment type="caution">
    <text evidence="8">The sequence shown here is derived from an EMBL/GenBank/DDBJ whole genome shotgun (WGS) entry which is preliminary data.</text>
</comment>
<evidence type="ECO:0000313" key="9">
    <source>
        <dbReference type="Proteomes" id="UP001174909"/>
    </source>
</evidence>
<reference evidence="8" key="1">
    <citation type="submission" date="2023-03" db="EMBL/GenBank/DDBJ databases">
        <authorList>
            <person name="Steffen K."/>
            <person name="Cardenas P."/>
        </authorList>
    </citation>
    <scope>NUCLEOTIDE SEQUENCE</scope>
</reference>
<protein>
    <submittedName>
        <fullName evidence="8">Xenotropic and polytropic retrovirus receptor 1 homolog</fullName>
    </submittedName>
</protein>
<feature type="transmembrane region" description="Helical" evidence="6">
    <location>
        <begin position="316"/>
        <end position="336"/>
    </location>
</feature>
<evidence type="ECO:0000256" key="5">
    <source>
        <dbReference type="SAM" id="MobiDB-lite"/>
    </source>
</evidence>
<dbReference type="Pfam" id="PF03124">
    <property type="entry name" value="EXS"/>
    <property type="match status" value="1"/>
</dbReference>
<dbReference type="InterPro" id="IPR004342">
    <property type="entry name" value="EXS_C"/>
</dbReference>
<dbReference type="PANTHER" id="PTHR10783">
    <property type="entry name" value="XENOTROPIC AND POLYTROPIC RETROVIRUS RECEPTOR 1-RELATED"/>
    <property type="match status" value="1"/>
</dbReference>
<feature type="transmembrane region" description="Helical" evidence="6">
    <location>
        <begin position="425"/>
        <end position="443"/>
    </location>
</feature>
<keyword evidence="4 6" id="KW-0472">Membrane</keyword>
<accession>A0AA35WSR1</accession>
<dbReference type="PROSITE" id="PS51380">
    <property type="entry name" value="EXS"/>
    <property type="match status" value="1"/>
</dbReference>
<evidence type="ECO:0000256" key="2">
    <source>
        <dbReference type="ARBA" id="ARBA00022692"/>
    </source>
</evidence>
<feature type="domain" description="EXS" evidence="7">
    <location>
        <begin position="483"/>
        <end position="666"/>
    </location>
</feature>
<organism evidence="8 9">
    <name type="scientific">Geodia barretti</name>
    <name type="common">Barrett's horny sponge</name>
    <dbReference type="NCBI Taxonomy" id="519541"/>
    <lineage>
        <taxon>Eukaryota</taxon>
        <taxon>Metazoa</taxon>
        <taxon>Porifera</taxon>
        <taxon>Demospongiae</taxon>
        <taxon>Heteroscleromorpha</taxon>
        <taxon>Tetractinellida</taxon>
        <taxon>Astrophorina</taxon>
        <taxon>Geodiidae</taxon>
        <taxon>Geodia</taxon>
    </lineage>
</organism>
<feature type="compositionally biased region" description="Acidic residues" evidence="5">
    <location>
        <begin position="164"/>
        <end position="173"/>
    </location>
</feature>
<feature type="transmembrane region" description="Helical" evidence="6">
    <location>
        <begin position="559"/>
        <end position="584"/>
    </location>
</feature>
<evidence type="ECO:0000259" key="7">
    <source>
        <dbReference type="PROSITE" id="PS51380"/>
    </source>
</evidence>
<sequence length="666" mass="76743">MSANIGGGHGRIWELASLTRSATPRRFSRDMDRNGTTGGVVCPNTFVPQYAVDSEYLKSLLVVQLHPGELTELVVSPSSFVAEECSEERRLTNDSGIQSPDREISSSPPKPAETTPDFFQECERELLKLFQFLEGHLTSVERDLDTLAMAPIKRSRSKSTGDSCTEEDEEEAGETTPLAGQIQVGPTAATLFVRLQQTLYSLKESITDNFSHLDELVEMHDDGTTSQQGRQFLDRYSPTKINLERRIDSDLDKVHIELIDRGWLDVSSDQETESQVTAEVRSYRPGCLTLLHVLLFVMVWCALSFMYYYSEQHPTWAVALRLLRSPFLIVLFFYFYGINIKVWANNYIDYVGIFGFPWRGIPTAKFAWKVAGMFCIVFTAILGTLLFLSILRRDVPVKLAATIMWILLLMFLLNPRNQFLRKGRFMFILVVVRILIAPFHTVYFGDFWFADQLNSLVGILLDMQYYVCFMASDSWSDPPNKAICTTSSNGIRPIVSSLPALWRFMQCLRSFYDERKFRYLVNAVKYFTTFPVIVFATLFSARVSTAFSLEALDVENVDWIIILWGISAFVHALYTFFWDVYCDWGLFQLQHCTLLRPKRLYSWKSFYYVAIVVDLILRFSWTLKLTLALAWHVDSDVIYTALVAGEMFRRFMWNFFRVEYQQTLTP</sequence>
<feature type="region of interest" description="Disordered" evidence="5">
    <location>
        <begin position="85"/>
        <end position="116"/>
    </location>
</feature>
<evidence type="ECO:0000313" key="8">
    <source>
        <dbReference type="EMBL" id="CAI8025122.1"/>
    </source>
</evidence>
<proteinExistence type="predicted"/>
<feature type="transmembrane region" description="Helical" evidence="6">
    <location>
        <begin position="290"/>
        <end position="310"/>
    </location>
</feature>
<evidence type="ECO:0000256" key="3">
    <source>
        <dbReference type="ARBA" id="ARBA00022989"/>
    </source>
</evidence>
<dbReference type="GO" id="GO:0005737">
    <property type="term" value="C:cytoplasm"/>
    <property type="evidence" value="ECO:0007669"/>
    <property type="project" value="TreeGrafter"/>
</dbReference>
<feature type="region of interest" description="Disordered" evidence="5">
    <location>
        <begin position="153"/>
        <end position="177"/>
    </location>
</feature>
<evidence type="ECO:0000256" key="6">
    <source>
        <dbReference type="SAM" id="Phobius"/>
    </source>
</evidence>
<keyword evidence="9" id="KW-1185">Reference proteome</keyword>
<dbReference type="AlphaFoldDB" id="A0AA35WSR1"/>
<feature type="transmembrane region" description="Helical" evidence="6">
    <location>
        <begin position="366"/>
        <end position="389"/>
    </location>
</feature>
<dbReference type="Proteomes" id="UP001174909">
    <property type="component" value="Unassembled WGS sequence"/>
</dbReference>
<name>A0AA35WSR1_GEOBA</name>
<keyword evidence="3 6" id="KW-1133">Transmembrane helix</keyword>
<dbReference type="GO" id="GO:0016020">
    <property type="term" value="C:membrane"/>
    <property type="evidence" value="ECO:0007669"/>
    <property type="project" value="UniProtKB-SubCell"/>
</dbReference>
<comment type="subcellular location">
    <subcellularLocation>
        <location evidence="1">Membrane</location>
        <topology evidence="1">Multi-pass membrane protein</topology>
    </subcellularLocation>
</comment>
<evidence type="ECO:0000256" key="1">
    <source>
        <dbReference type="ARBA" id="ARBA00004141"/>
    </source>
</evidence>
<feature type="transmembrane region" description="Helical" evidence="6">
    <location>
        <begin position="519"/>
        <end position="539"/>
    </location>
</feature>
<feature type="transmembrane region" description="Helical" evidence="6">
    <location>
        <begin position="605"/>
        <end position="623"/>
    </location>
</feature>
<keyword evidence="8" id="KW-0675">Receptor</keyword>